<feature type="non-terminal residue" evidence="2">
    <location>
        <position position="169"/>
    </location>
</feature>
<dbReference type="AlphaFoldDB" id="A0A699UPR2"/>
<feature type="region of interest" description="Disordered" evidence="1">
    <location>
        <begin position="147"/>
        <end position="169"/>
    </location>
</feature>
<accession>A0A699UPR2</accession>
<evidence type="ECO:0000313" key="2">
    <source>
        <dbReference type="EMBL" id="GFD24617.1"/>
    </source>
</evidence>
<feature type="non-terminal residue" evidence="2">
    <location>
        <position position="1"/>
    </location>
</feature>
<evidence type="ECO:0000256" key="1">
    <source>
        <dbReference type="SAM" id="MobiDB-lite"/>
    </source>
</evidence>
<sequence>LGARYLQVVAGDAFVQRQGFDFPQRVGVEAGRVHHQRRHPPGRSRLVGGAALVAAIAGLQQRLDRQLVGRDRCEQQRQVRIHAREGAPVAVQQRVRIGVEQACIAARKGKELGQGAAKAGALDDRAHRCADARHFLQAERMDLGRRQRRRGGIFHQQRIPGRAAGQAGR</sequence>
<organism evidence="2">
    <name type="scientific">Tanacetum cinerariifolium</name>
    <name type="common">Dalmatian daisy</name>
    <name type="synonym">Chrysanthemum cinerariifolium</name>
    <dbReference type="NCBI Taxonomy" id="118510"/>
    <lineage>
        <taxon>Eukaryota</taxon>
        <taxon>Viridiplantae</taxon>
        <taxon>Streptophyta</taxon>
        <taxon>Embryophyta</taxon>
        <taxon>Tracheophyta</taxon>
        <taxon>Spermatophyta</taxon>
        <taxon>Magnoliopsida</taxon>
        <taxon>eudicotyledons</taxon>
        <taxon>Gunneridae</taxon>
        <taxon>Pentapetalae</taxon>
        <taxon>asterids</taxon>
        <taxon>campanulids</taxon>
        <taxon>Asterales</taxon>
        <taxon>Asteraceae</taxon>
        <taxon>Asteroideae</taxon>
        <taxon>Anthemideae</taxon>
        <taxon>Anthemidinae</taxon>
        <taxon>Tanacetum</taxon>
    </lineage>
</organism>
<comment type="caution">
    <text evidence="2">The sequence shown here is derived from an EMBL/GenBank/DDBJ whole genome shotgun (WGS) entry which is preliminary data.</text>
</comment>
<protein>
    <submittedName>
        <fullName evidence="2">Uncharacterized protein</fullName>
    </submittedName>
</protein>
<gene>
    <name evidence="2" type="ORF">Tci_896586</name>
</gene>
<name>A0A699UPR2_TANCI</name>
<dbReference type="EMBL" id="BKCJ011353819">
    <property type="protein sequence ID" value="GFD24617.1"/>
    <property type="molecule type" value="Genomic_DNA"/>
</dbReference>
<proteinExistence type="predicted"/>
<reference evidence="2" key="1">
    <citation type="journal article" date="2019" name="Sci. Rep.">
        <title>Draft genome of Tanacetum cinerariifolium, the natural source of mosquito coil.</title>
        <authorList>
            <person name="Yamashiro T."/>
            <person name="Shiraishi A."/>
            <person name="Satake H."/>
            <person name="Nakayama K."/>
        </authorList>
    </citation>
    <scope>NUCLEOTIDE SEQUENCE</scope>
</reference>